<evidence type="ECO:0000313" key="2">
    <source>
        <dbReference type="EMBL" id="WTU40414.1"/>
    </source>
</evidence>
<protein>
    <submittedName>
        <fullName evidence="2">Uncharacterized protein</fullName>
    </submittedName>
</protein>
<feature type="compositionally biased region" description="Low complexity" evidence="1">
    <location>
        <begin position="27"/>
        <end position="40"/>
    </location>
</feature>
<feature type="region of interest" description="Disordered" evidence="1">
    <location>
        <begin position="1"/>
        <end position="65"/>
    </location>
</feature>
<dbReference type="EMBL" id="CP108253">
    <property type="protein sequence ID" value="WTU40414.1"/>
    <property type="molecule type" value="Genomic_DNA"/>
</dbReference>
<accession>A0AAU2GWF7</accession>
<sequence length="179" mass="17669">MAVEEEDQDTPDAQRDGGGSAPGGISIGVMTGGAAAAGHRASAEDRSRRAATTPPPYAGAAPPTGGPGGIGIGVMTGGAAAAGEGARAVDASAPLLDAPPELALAVRTLREHLGMLGRTPEIAELDAGLSELDEAMAGTGQVRRDRLQWLRDRLTLGATTAAGLASAAAVVETIVQLTG</sequence>
<dbReference type="AlphaFoldDB" id="A0AAU2GWF7"/>
<reference evidence="2" key="1">
    <citation type="submission" date="2022-10" db="EMBL/GenBank/DDBJ databases">
        <title>The complete genomes of actinobacterial strains from the NBC collection.</title>
        <authorList>
            <person name="Joergensen T.S."/>
            <person name="Alvarez Arevalo M."/>
            <person name="Sterndorff E.B."/>
            <person name="Faurdal D."/>
            <person name="Vuksanovic O."/>
            <person name="Mourched A.-S."/>
            <person name="Charusanti P."/>
            <person name="Shaw S."/>
            <person name="Blin K."/>
            <person name="Weber T."/>
        </authorList>
    </citation>
    <scope>NUCLEOTIDE SEQUENCE</scope>
    <source>
        <strain evidence="2">NBC_00060</strain>
    </source>
</reference>
<feature type="compositionally biased region" description="Acidic residues" evidence="1">
    <location>
        <begin position="1"/>
        <end position="10"/>
    </location>
</feature>
<organism evidence="2">
    <name type="scientific">Streptomyces sp. NBC_00060</name>
    <dbReference type="NCBI Taxonomy" id="2975636"/>
    <lineage>
        <taxon>Bacteria</taxon>
        <taxon>Bacillati</taxon>
        <taxon>Actinomycetota</taxon>
        <taxon>Actinomycetes</taxon>
        <taxon>Kitasatosporales</taxon>
        <taxon>Streptomycetaceae</taxon>
        <taxon>Streptomyces</taxon>
    </lineage>
</organism>
<feature type="compositionally biased region" description="Gly residues" evidence="1">
    <location>
        <begin position="16"/>
        <end position="26"/>
    </location>
</feature>
<gene>
    <name evidence="2" type="ORF">OHV25_12875</name>
</gene>
<proteinExistence type="predicted"/>
<evidence type="ECO:0000256" key="1">
    <source>
        <dbReference type="SAM" id="MobiDB-lite"/>
    </source>
</evidence>
<name>A0AAU2GWF7_9ACTN</name>